<feature type="region of interest" description="Disordered" evidence="1">
    <location>
        <begin position="1"/>
        <end position="40"/>
    </location>
</feature>
<evidence type="ECO:0000256" key="1">
    <source>
        <dbReference type="SAM" id="MobiDB-lite"/>
    </source>
</evidence>
<feature type="compositionally biased region" description="Basic and acidic residues" evidence="1">
    <location>
        <begin position="19"/>
        <end position="30"/>
    </location>
</feature>
<proteinExistence type="predicted"/>
<name>A0ABR2MS14_9ASPA</name>
<gene>
    <name evidence="2" type="ORF">KSP40_PGU001246</name>
</gene>
<protein>
    <submittedName>
        <fullName evidence="2">Uncharacterized protein</fullName>
    </submittedName>
</protein>
<feature type="compositionally biased region" description="Low complexity" evidence="1">
    <location>
        <begin position="83"/>
        <end position="95"/>
    </location>
</feature>
<accession>A0ABR2MS14</accession>
<dbReference type="PANTHER" id="PTHR36484:SF2">
    <property type="entry name" value="OS01G0558700 PROTEIN"/>
    <property type="match status" value="1"/>
</dbReference>
<dbReference type="Proteomes" id="UP001412067">
    <property type="component" value="Unassembled WGS sequence"/>
</dbReference>
<dbReference type="PANTHER" id="PTHR36484">
    <property type="entry name" value="OS01G0558700 PROTEIN"/>
    <property type="match status" value="1"/>
</dbReference>
<organism evidence="2 3">
    <name type="scientific">Platanthera guangdongensis</name>
    <dbReference type="NCBI Taxonomy" id="2320717"/>
    <lineage>
        <taxon>Eukaryota</taxon>
        <taxon>Viridiplantae</taxon>
        <taxon>Streptophyta</taxon>
        <taxon>Embryophyta</taxon>
        <taxon>Tracheophyta</taxon>
        <taxon>Spermatophyta</taxon>
        <taxon>Magnoliopsida</taxon>
        <taxon>Liliopsida</taxon>
        <taxon>Asparagales</taxon>
        <taxon>Orchidaceae</taxon>
        <taxon>Orchidoideae</taxon>
        <taxon>Orchideae</taxon>
        <taxon>Orchidinae</taxon>
        <taxon>Platanthera</taxon>
    </lineage>
</organism>
<sequence>MKGGEREMEGGNKPLSRARTGDQEENDYKEKKKVKKARKGRCLSSLDIKLDRPLRELDPVKLKKEIRRWARAVACYARQLSRTISGRRSFSSSSSKDNDAAVTSIATVSPR</sequence>
<feature type="compositionally biased region" description="Basic residues" evidence="1">
    <location>
        <begin position="31"/>
        <end position="40"/>
    </location>
</feature>
<feature type="compositionally biased region" description="Basic and acidic residues" evidence="1">
    <location>
        <begin position="1"/>
        <end position="10"/>
    </location>
</feature>
<reference evidence="2 3" key="1">
    <citation type="journal article" date="2022" name="Nat. Plants">
        <title>Genomes of leafy and leafless Platanthera orchids illuminate the evolution of mycoheterotrophy.</title>
        <authorList>
            <person name="Li M.H."/>
            <person name="Liu K.W."/>
            <person name="Li Z."/>
            <person name="Lu H.C."/>
            <person name="Ye Q.L."/>
            <person name="Zhang D."/>
            <person name="Wang J.Y."/>
            <person name="Li Y.F."/>
            <person name="Zhong Z.M."/>
            <person name="Liu X."/>
            <person name="Yu X."/>
            <person name="Liu D.K."/>
            <person name="Tu X.D."/>
            <person name="Liu B."/>
            <person name="Hao Y."/>
            <person name="Liao X.Y."/>
            <person name="Jiang Y.T."/>
            <person name="Sun W.H."/>
            <person name="Chen J."/>
            <person name="Chen Y.Q."/>
            <person name="Ai Y."/>
            <person name="Zhai J.W."/>
            <person name="Wu S.S."/>
            <person name="Zhou Z."/>
            <person name="Hsiao Y.Y."/>
            <person name="Wu W.L."/>
            <person name="Chen Y.Y."/>
            <person name="Lin Y.F."/>
            <person name="Hsu J.L."/>
            <person name="Li C.Y."/>
            <person name="Wang Z.W."/>
            <person name="Zhao X."/>
            <person name="Zhong W.Y."/>
            <person name="Ma X.K."/>
            <person name="Ma L."/>
            <person name="Huang J."/>
            <person name="Chen G.Z."/>
            <person name="Huang M.Z."/>
            <person name="Huang L."/>
            <person name="Peng D.H."/>
            <person name="Luo Y.B."/>
            <person name="Zou S.Q."/>
            <person name="Chen S.P."/>
            <person name="Lan S."/>
            <person name="Tsai W.C."/>
            <person name="Van de Peer Y."/>
            <person name="Liu Z.J."/>
        </authorList>
    </citation>
    <scope>NUCLEOTIDE SEQUENCE [LARGE SCALE GENOMIC DNA]</scope>
    <source>
        <strain evidence="2">Lor288</strain>
    </source>
</reference>
<comment type="caution">
    <text evidence="2">The sequence shown here is derived from an EMBL/GenBank/DDBJ whole genome shotgun (WGS) entry which is preliminary data.</text>
</comment>
<keyword evidence="3" id="KW-1185">Reference proteome</keyword>
<dbReference type="EMBL" id="JBBWWR010000005">
    <property type="protein sequence ID" value="KAK8966955.1"/>
    <property type="molecule type" value="Genomic_DNA"/>
</dbReference>
<evidence type="ECO:0000313" key="3">
    <source>
        <dbReference type="Proteomes" id="UP001412067"/>
    </source>
</evidence>
<feature type="region of interest" description="Disordered" evidence="1">
    <location>
        <begin position="83"/>
        <end position="111"/>
    </location>
</feature>
<evidence type="ECO:0000313" key="2">
    <source>
        <dbReference type="EMBL" id="KAK8966955.1"/>
    </source>
</evidence>